<gene>
    <name evidence="23" type="primary">cysKS</name>
    <name evidence="19" type="synonym">cysS</name>
    <name evidence="23" type="ORF">EPICR_50226</name>
</gene>
<dbReference type="PROSITE" id="PS00901">
    <property type="entry name" value="CYS_SYNTHASE"/>
    <property type="match status" value="1"/>
</dbReference>
<dbReference type="InterPro" id="IPR001216">
    <property type="entry name" value="P-phosphate_BS"/>
</dbReference>
<keyword evidence="8" id="KW-0028">Amino-acid biosynthesis</keyword>
<dbReference type="InterPro" id="IPR009080">
    <property type="entry name" value="tRNAsynth_Ia_anticodon-bd"/>
</dbReference>
<keyword evidence="17" id="KW-0198">Cysteine biosynthesis</keyword>
<feature type="domain" description="Rhodanese" evidence="22">
    <location>
        <begin position="342"/>
        <end position="387"/>
    </location>
</feature>
<dbReference type="Pfam" id="PF09190">
    <property type="entry name" value="DALR_2"/>
    <property type="match status" value="1"/>
</dbReference>
<dbReference type="GO" id="GO:0046872">
    <property type="term" value="F:metal ion binding"/>
    <property type="evidence" value="ECO:0007669"/>
    <property type="project" value="UniProtKB-KW"/>
</dbReference>
<dbReference type="GO" id="GO:0004124">
    <property type="term" value="F:cysteine synthase activity"/>
    <property type="evidence" value="ECO:0007669"/>
    <property type="project" value="UniProtKB-EC"/>
</dbReference>
<evidence type="ECO:0000256" key="12">
    <source>
        <dbReference type="ARBA" id="ARBA00022833"/>
    </source>
</evidence>
<dbReference type="SMART" id="SM00840">
    <property type="entry name" value="DALR_2"/>
    <property type="match status" value="1"/>
</dbReference>
<comment type="subcellular location">
    <subcellularLocation>
        <location evidence="19">Cytoplasm</location>
    </subcellularLocation>
</comment>
<dbReference type="InterPro" id="IPR032678">
    <property type="entry name" value="tRNA-synt_1_cat_dom"/>
</dbReference>
<evidence type="ECO:0000256" key="1">
    <source>
        <dbReference type="ARBA" id="ARBA00001933"/>
    </source>
</evidence>
<dbReference type="GO" id="GO:0006535">
    <property type="term" value="P:cysteine biosynthetic process from serine"/>
    <property type="evidence" value="ECO:0007669"/>
    <property type="project" value="InterPro"/>
</dbReference>
<dbReference type="InterPro" id="IPR015273">
    <property type="entry name" value="Cys-tRNA-synt_Ia_DALR"/>
</dbReference>
<dbReference type="HAMAP" id="MF_00041">
    <property type="entry name" value="Cys_tRNA_synth"/>
    <property type="match status" value="1"/>
</dbReference>
<evidence type="ECO:0000256" key="15">
    <source>
        <dbReference type="ARBA" id="ARBA00022917"/>
    </source>
</evidence>
<dbReference type="InterPro" id="IPR015803">
    <property type="entry name" value="Cys-tRNA-ligase"/>
</dbReference>
<evidence type="ECO:0000256" key="10">
    <source>
        <dbReference type="ARBA" id="ARBA00022723"/>
    </source>
</evidence>
<dbReference type="InterPro" id="IPR005856">
    <property type="entry name" value="Cys_synth"/>
</dbReference>
<protein>
    <recommendedName>
        <fullName evidence="19">Cysteine--tRNA ligase</fullName>
        <ecNumber evidence="19">6.1.1.16</ecNumber>
    </recommendedName>
    <alternativeName>
        <fullName evidence="19">Cysteinyl-tRNA synthetase</fullName>
        <shortName evidence="19">CysRS</shortName>
    </alternativeName>
</protein>
<feature type="binding site" evidence="20">
    <location>
        <begin position="177"/>
        <end position="181"/>
    </location>
    <ligand>
        <name>pyridoxal 5'-phosphate</name>
        <dbReference type="ChEBI" id="CHEBI:597326"/>
    </ligand>
</feature>
<keyword evidence="10" id="KW-0479">Metal-binding</keyword>
<reference evidence="23" key="1">
    <citation type="submission" date="2019-01" db="EMBL/GenBank/DDBJ databases">
        <authorList>
            <consortium name="Genoscope - CEA"/>
            <person name="William W."/>
        </authorList>
    </citation>
    <scope>NUCLEOTIDE SEQUENCE</scope>
    <source>
        <strain evidence="23">CR-1</strain>
    </source>
</reference>
<evidence type="ECO:0000256" key="18">
    <source>
        <dbReference type="ARBA" id="ARBA00047931"/>
    </source>
</evidence>
<keyword evidence="13 19" id="KW-0067">ATP-binding</keyword>
<dbReference type="FunFam" id="3.40.50.1100:FF:000006">
    <property type="entry name" value="Cysteine synthase"/>
    <property type="match status" value="1"/>
</dbReference>
<dbReference type="PRINTS" id="PR00983">
    <property type="entry name" value="TRNASYNTHCYS"/>
</dbReference>
<evidence type="ECO:0000256" key="2">
    <source>
        <dbReference type="ARBA" id="ARBA00001947"/>
    </source>
</evidence>
<dbReference type="NCBIfam" id="TIGR01136">
    <property type="entry name" value="cysKM"/>
    <property type="match status" value="1"/>
</dbReference>
<dbReference type="InterPro" id="IPR056411">
    <property type="entry name" value="CysS_C"/>
</dbReference>
<comment type="pathway">
    <text evidence="3">Amino-acid biosynthesis; L-cysteine biosynthesis; L-cysteine from L-serine: step 2/2.</text>
</comment>
<keyword evidence="14 20" id="KW-0663">Pyridoxal phosphate</keyword>
<dbReference type="InterPro" id="IPR024909">
    <property type="entry name" value="Cys-tRNA/MSH_ligase"/>
</dbReference>
<dbReference type="PROSITE" id="PS50206">
    <property type="entry name" value="RHODANESE_3"/>
    <property type="match status" value="1"/>
</dbReference>
<evidence type="ECO:0000313" key="23">
    <source>
        <dbReference type="EMBL" id="VEN74945.1"/>
    </source>
</evidence>
<dbReference type="GO" id="GO:0005737">
    <property type="term" value="C:cytoplasm"/>
    <property type="evidence" value="ECO:0007669"/>
    <property type="project" value="UniProtKB-SubCell"/>
</dbReference>
<keyword evidence="19" id="KW-0963">Cytoplasm</keyword>
<evidence type="ECO:0000256" key="16">
    <source>
        <dbReference type="ARBA" id="ARBA00023146"/>
    </source>
</evidence>
<evidence type="ECO:0000256" key="13">
    <source>
        <dbReference type="ARBA" id="ARBA00022840"/>
    </source>
</evidence>
<evidence type="ECO:0000259" key="22">
    <source>
        <dbReference type="PROSITE" id="PS50206"/>
    </source>
</evidence>
<dbReference type="EMBL" id="CAACVI010000045">
    <property type="protein sequence ID" value="VEN74945.1"/>
    <property type="molecule type" value="Genomic_DNA"/>
</dbReference>
<dbReference type="PANTHER" id="PTHR10314">
    <property type="entry name" value="CYSTATHIONINE BETA-SYNTHASE"/>
    <property type="match status" value="1"/>
</dbReference>
<feature type="modified residue" description="N6-(pyridoxal phosphate)lysine" evidence="21">
    <location>
        <position position="42"/>
    </location>
</feature>
<dbReference type="Gene3D" id="3.40.50.620">
    <property type="entry name" value="HUPs"/>
    <property type="match status" value="1"/>
</dbReference>
<accession>A0A484HQ09</accession>
<feature type="binding site" evidence="20">
    <location>
        <position position="72"/>
    </location>
    <ligand>
        <name>pyridoxal 5'-phosphate</name>
        <dbReference type="ChEBI" id="CHEBI:597326"/>
    </ligand>
</feature>
<dbReference type="GO" id="GO:0005524">
    <property type="term" value="F:ATP binding"/>
    <property type="evidence" value="ECO:0007669"/>
    <property type="project" value="UniProtKB-UniRule"/>
</dbReference>
<organism evidence="23">
    <name type="scientific">uncultured Desulfobacteraceae bacterium</name>
    <dbReference type="NCBI Taxonomy" id="218296"/>
    <lineage>
        <taxon>Bacteria</taxon>
        <taxon>Pseudomonadati</taxon>
        <taxon>Thermodesulfobacteriota</taxon>
        <taxon>Desulfobacteria</taxon>
        <taxon>Desulfobacterales</taxon>
        <taxon>Desulfobacteraceae</taxon>
        <taxon>environmental samples</taxon>
    </lineage>
</organism>
<evidence type="ECO:0000256" key="9">
    <source>
        <dbReference type="ARBA" id="ARBA00022679"/>
    </source>
</evidence>
<comment type="caution">
    <text evidence="19">Lacks conserved residue(s) required for the propagation of feature annotation.</text>
</comment>
<dbReference type="SUPFAM" id="SSF47323">
    <property type="entry name" value="Anticodon-binding domain of a subclass of class I aminoacyl-tRNA synthetases"/>
    <property type="match status" value="1"/>
</dbReference>
<keyword evidence="9 23" id="KW-0808">Transferase</keyword>
<dbReference type="InterPro" id="IPR014729">
    <property type="entry name" value="Rossmann-like_a/b/a_fold"/>
</dbReference>
<keyword evidence="12" id="KW-0862">Zinc</keyword>
<dbReference type="Gene3D" id="1.20.120.1910">
    <property type="entry name" value="Cysteine-tRNA ligase, C-terminal anti-codon recognition domain"/>
    <property type="match status" value="1"/>
</dbReference>
<keyword evidence="11 19" id="KW-0547">Nucleotide-binding</keyword>
<dbReference type="Pfam" id="PF23493">
    <property type="entry name" value="CysS_C"/>
    <property type="match status" value="1"/>
</dbReference>
<dbReference type="Gene3D" id="3.40.50.1100">
    <property type="match status" value="2"/>
</dbReference>
<dbReference type="AlphaFoldDB" id="A0A484HQ09"/>
<evidence type="ECO:0000256" key="20">
    <source>
        <dbReference type="PIRSR" id="PIRSR605856-50"/>
    </source>
</evidence>
<dbReference type="GO" id="GO:0006423">
    <property type="term" value="P:cysteinyl-tRNA aminoacylation"/>
    <property type="evidence" value="ECO:0007669"/>
    <property type="project" value="UniProtKB-UniRule"/>
</dbReference>
<dbReference type="SUPFAM" id="SSF53686">
    <property type="entry name" value="Tryptophan synthase beta subunit-like PLP-dependent enzymes"/>
    <property type="match status" value="1"/>
</dbReference>
<evidence type="ECO:0000256" key="8">
    <source>
        <dbReference type="ARBA" id="ARBA00022605"/>
    </source>
</evidence>
<comment type="cofactor">
    <cofactor evidence="1 20">
        <name>pyridoxal 5'-phosphate</name>
        <dbReference type="ChEBI" id="CHEBI:597326"/>
    </cofactor>
</comment>
<dbReference type="SUPFAM" id="SSF52374">
    <property type="entry name" value="Nucleotidylyl transferase"/>
    <property type="match status" value="1"/>
</dbReference>
<evidence type="ECO:0000256" key="7">
    <source>
        <dbReference type="ARBA" id="ARBA00022598"/>
    </source>
</evidence>
<comment type="subunit">
    <text evidence="6 19">Monomer.</text>
</comment>
<dbReference type="CDD" id="cd01561">
    <property type="entry name" value="CBS_like"/>
    <property type="match status" value="1"/>
</dbReference>
<sequence length="760" mass="84712">MIPSILDAVGNTPMVEIKKLNPNPAVRILAKMECLNPGGSIKDRPALFMIETGEKTGALTPDKTVIEATSGNTGIGLAMVCAVKGYRLLLVMSESASVERRKILKARGAEILLTPGRLGTDGAIEKVYQLCREKPDAYFMTDQFNNEANWRAHYEHTAPEIWEQTGGKTDVVVATIGTTGTVVGLSRKLKELSPDIRIIGVEPYRGHKIQGLKNLKEAYRPEIFDKDCLDEKIKIDDEDAFEMTRRLAREEGLFVGMSSGAAMFVAAKIAMSMKEGTVTTLFPDGGERYLSTPLFVEQTPSPIRVFNTLSKSMESFSPLEPGKVSMYSCGPTAHARTHIGECRRFVFSDMAARYFRLRGYETRHVMNITDYDDNTIAGADAAGMDLKAFADQNIERIMEDLRTLGIEEASAYPRASEHIDDMIALSEKLSRKGLAYEKLRSLYFDISRVSGYGRLSGMDTKKMRMGATVDMDDYEKDSPGDFTLFKRAKLSELKRGLFFPTEWGNVRPSWHIQCAAMSMKHLGETFDIHSGGRALVFPHHENVMAISSACSGNPLARFWLHCDRVLVRGKKAEEEMPGLTVPFLLDKGFSGRQIRRWLMSTHYRKPLSYREEGLKAAGRAIARIDRCVESLKNIPPDAPDPEPDSDQFAYDIKQGFINAMDDDFNISAAMAAVFGVVKRINIRVGEGRMGAGAAAKIIDALRKVDSVIGVIDFDKESADSEIRGLMDEREAARRRRDWETADRIRARLEEMGASVRDRKA</sequence>
<evidence type="ECO:0000256" key="4">
    <source>
        <dbReference type="ARBA" id="ARBA00005594"/>
    </source>
</evidence>
<evidence type="ECO:0000256" key="21">
    <source>
        <dbReference type="PIRSR" id="PIRSR605856-51"/>
    </source>
</evidence>
<evidence type="ECO:0000256" key="19">
    <source>
        <dbReference type="HAMAP-Rule" id="MF_00041"/>
    </source>
</evidence>
<evidence type="ECO:0000256" key="6">
    <source>
        <dbReference type="ARBA" id="ARBA00011245"/>
    </source>
</evidence>
<comment type="catalytic activity">
    <reaction evidence="19">
        <text>tRNA(Cys) + L-cysteine + ATP = L-cysteinyl-tRNA(Cys) + AMP + diphosphate</text>
        <dbReference type="Rhea" id="RHEA:17773"/>
        <dbReference type="Rhea" id="RHEA-COMP:9661"/>
        <dbReference type="Rhea" id="RHEA-COMP:9679"/>
        <dbReference type="ChEBI" id="CHEBI:30616"/>
        <dbReference type="ChEBI" id="CHEBI:33019"/>
        <dbReference type="ChEBI" id="CHEBI:35235"/>
        <dbReference type="ChEBI" id="CHEBI:78442"/>
        <dbReference type="ChEBI" id="CHEBI:78517"/>
        <dbReference type="ChEBI" id="CHEBI:456215"/>
        <dbReference type="EC" id="6.1.1.16"/>
    </reaction>
</comment>
<keyword evidence="15 19" id="KW-0648">Protein biosynthesis</keyword>
<dbReference type="InterPro" id="IPR001926">
    <property type="entry name" value="TrpB-like_PALP"/>
</dbReference>
<dbReference type="InterPro" id="IPR050214">
    <property type="entry name" value="Cys_Synth/Cystath_Beta-Synth"/>
</dbReference>
<evidence type="ECO:0000256" key="3">
    <source>
        <dbReference type="ARBA" id="ARBA00004962"/>
    </source>
</evidence>
<evidence type="ECO:0000256" key="17">
    <source>
        <dbReference type="ARBA" id="ARBA00023192"/>
    </source>
</evidence>
<evidence type="ECO:0000256" key="11">
    <source>
        <dbReference type="ARBA" id="ARBA00022741"/>
    </source>
</evidence>
<dbReference type="EC" id="6.1.1.16" evidence="19"/>
<name>A0A484HQ09_9BACT</name>
<comment type="similarity">
    <text evidence="4 19">Belongs to the class-I aminoacyl-tRNA synthetase family.</text>
</comment>
<keyword evidence="16 19" id="KW-0030">Aminoacyl-tRNA synthetase</keyword>
<feature type="binding site" evidence="20">
    <location>
        <position position="258"/>
    </location>
    <ligand>
        <name>pyridoxal 5'-phosphate</name>
        <dbReference type="ChEBI" id="CHEBI:597326"/>
    </ligand>
</feature>
<dbReference type="Pfam" id="PF01406">
    <property type="entry name" value="tRNA-synt_1e"/>
    <property type="match status" value="1"/>
</dbReference>
<comment type="similarity">
    <text evidence="5">Belongs to the cysteine synthase/cystathionine beta-synthase family.</text>
</comment>
<dbReference type="GO" id="GO:0004817">
    <property type="term" value="F:cysteine-tRNA ligase activity"/>
    <property type="evidence" value="ECO:0007669"/>
    <property type="project" value="UniProtKB-UniRule"/>
</dbReference>
<comment type="catalytic activity">
    <reaction evidence="18">
        <text>O-acetyl-L-serine + hydrogen sulfide = L-cysteine + acetate</text>
        <dbReference type="Rhea" id="RHEA:14829"/>
        <dbReference type="ChEBI" id="CHEBI:29919"/>
        <dbReference type="ChEBI" id="CHEBI:30089"/>
        <dbReference type="ChEBI" id="CHEBI:35235"/>
        <dbReference type="ChEBI" id="CHEBI:58340"/>
        <dbReference type="EC" id="2.5.1.47"/>
    </reaction>
</comment>
<dbReference type="Pfam" id="PF00291">
    <property type="entry name" value="PALP"/>
    <property type="match status" value="1"/>
</dbReference>
<dbReference type="InterPro" id="IPR036052">
    <property type="entry name" value="TrpB-like_PALP_sf"/>
</dbReference>
<dbReference type="InterPro" id="IPR001763">
    <property type="entry name" value="Rhodanese-like_dom"/>
</dbReference>
<dbReference type="UniPathway" id="UPA00136">
    <property type="reaction ID" value="UER00200"/>
</dbReference>
<proteinExistence type="inferred from homology"/>
<evidence type="ECO:0000256" key="5">
    <source>
        <dbReference type="ARBA" id="ARBA00007103"/>
    </source>
</evidence>
<comment type="cofactor">
    <cofactor evidence="2">
        <name>Zn(2+)</name>
        <dbReference type="ChEBI" id="CHEBI:29105"/>
    </cofactor>
</comment>
<evidence type="ECO:0000256" key="14">
    <source>
        <dbReference type="ARBA" id="ARBA00022898"/>
    </source>
</evidence>
<keyword evidence="7 19" id="KW-0436">Ligase</keyword>